<dbReference type="CDD" id="cd06850">
    <property type="entry name" value="biotinyl_domain"/>
    <property type="match status" value="1"/>
</dbReference>
<keyword evidence="5 8" id="KW-0443">Lipid metabolism</keyword>
<evidence type="ECO:0000313" key="12">
    <source>
        <dbReference type="Proteomes" id="UP000178735"/>
    </source>
</evidence>
<sequence length="174" mass="19020">MSNPGELFNLIKYLETEKVDEFEYSEQDFSVSLKRTLKSDMSDNSAAANAALVNMLLASRQAASSFSSGGSEEPSGEPEKGCGKAPAPAAEDESKFKFIESPITGTFYRAPSPTSAPYAENGQRVNKGQVVCIVEAMKLMNEIKSEHDGVIERICVENGTLVQAKQRLFYLLHE</sequence>
<dbReference type="NCBIfam" id="TIGR00531">
    <property type="entry name" value="BCCP"/>
    <property type="match status" value="1"/>
</dbReference>
<feature type="region of interest" description="Disordered" evidence="9">
    <location>
        <begin position="64"/>
        <end position="92"/>
    </location>
</feature>
<evidence type="ECO:0000259" key="10">
    <source>
        <dbReference type="PROSITE" id="PS50968"/>
    </source>
</evidence>
<keyword evidence="7 8" id="KW-0092">Biotin</keyword>
<comment type="caution">
    <text evidence="11">The sequence shown here is derived from an EMBL/GenBank/DDBJ whole genome shotgun (WGS) entry which is preliminary data.</text>
</comment>
<dbReference type="InterPro" id="IPR001882">
    <property type="entry name" value="Biotin_BS"/>
</dbReference>
<protein>
    <recommendedName>
        <fullName evidence="2 8">Biotin carboxyl carrier protein of acetyl-CoA carboxylase</fullName>
    </recommendedName>
</protein>
<evidence type="ECO:0000256" key="6">
    <source>
        <dbReference type="ARBA" id="ARBA00023160"/>
    </source>
</evidence>
<dbReference type="PROSITE" id="PS00188">
    <property type="entry name" value="BIOTIN"/>
    <property type="match status" value="1"/>
</dbReference>
<dbReference type="EMBL" id="MGFH01000126">
    <property type="protein sequence ID" value="OGM05119.1"/>
    <property type="molecule type" value="Genomic_DNA"/>
</dbReference>
<evidence type="ECO:0000256" key="5">
    <source>
        <dbReference type="ARBA" id="ARBA00023098"/>
    </source>
</evidence>
<dbReference type="PRINTS" id="PR01071">
    <property type="entry name" value="ACOABIOTINCC"/>
</dbReference>
<dbReference type="InterPro" id="IPR011053">
    <property type="entry name" value="Single_hybrid_motif"/>
</dbReference>
<reference evidence="11 12" key="1">
    <citation type="journal article" date="2016" name="Nat. Commun.">
        <title>Thousands of microbial genomes shed light on interconnected biogeochemical processes in an aquifer system.</title>
        <authorList>
            <person name="Anantharaman K."/>
            <person name="Brown C.T."/>
            <person name="Hug L.A."/>
            <person name="Sharon I."/>
            <person name="Castelle C.J."/>
            <person name="Probst A.J."/>
            <person name="Thomas B.C."/>
            <person name="Singh A."/>
            <person name="Wilkins M.J."/>
            <person name="Karaoz U."/>
            <person name="Brodie E.L."/>
            <person name="Williams K.H."/>
            <person name="Hubbard S.S."/>
            <person name="Banfield J.F."/>
        </authorList>
    </citation>
    <scope>NUCLEOTIDE SEQUENCE [LARGE SCALE GENOMIC DNA]</scope>
</reference>
<dbReference type="UniPathway" id="UPA00094"/>
<dbReference type="AlphaFoldDB" id="A0A1F7WRK8"/>
<evidence type="ECO:0000256" key="4">
    <source>
        <dbReference type="ARBA" id="ARBA00022832"/>
    </source>
</evidence>
<dbReference type="GO" id="GO:0009317">
    <property type="term" value="C:acetyl-CoA carboxylase complex"/>
    <property type="evidence" value="ECO:0007669"/>
    <property type="project" value="InterPro"/>
</dbReference>
<dbReference type="InterPro" id="IPR001249">
    <property type="entry name" value="AcCoA_biotinCC"/>
</dbReference>
<dbReference type="GO" id="GO:0003989">
    <property type="term" value="F:acetyl-CoA carboxylase activity"/>
    <property type="evidence" value="ECO:0007669"/>
    <property type="project" value="InterPro"/>
</dbReference>
<comment type="function">
    <text evidence="8">This protein is a component of the acetyl coenzyme A carboxylase complex; first, biotin carboxylase catalyzes the carboxylation of the carrier protein and then the transcarboxylase transfers the carboxyl group to form malonyl-CoA.</text>
</comment>
<name>A0A1F7WRK8_9BACT</name>
<organism evidence="11 12">
    <name type="scientific">Candidatus Wallbacteria bacterium GWC2_49_35</name>
    <dbReference type="NCBI Taxonomy" id="1817813"/>
    <lineage>
        <taxon>Bacteria</taxon>
        <taxon>Candidatus Walliibacteriota</taxon>
    </lineage>
</organism>
<evidence type="ECO:0000256" key="3">
    <source>
        <dbReference type="ARBA" id="ARBA00022516"/>
    </source>
</evidence>
<dbReference type="Gene3D" id="2.40.50.100">
    <property type="match status" value="1"/>
</dbReference>
<dbReference type="PANTHER" id="PTHR45266:SF3">
    <property type="entry name" value="OXALOACETATE DECARBOXYLASE ALPHA CHAIN"/>
    <property type="match status" value="1"/>
</dbReference>
<evidence type="ECO:0000256" key="2">
    <source>
        <dbReference type="ARBA" id="ARBA00017562"/>
    </source>
</evidence>
<keyword evidence="6 8" id="KW-0275">Fatty acid biosynthesis</keyword>
<keyword evidence="3 8" id="KW-0444">Lipid biosynthesis</keyword>
<dbReference type="GO" id="GO:0006633">
    <property type="term" value="P:fatty acid biosynthetic process"/>
    <property type="evidence" value="ECO:0007669"/>
    <property type="project" value="UniProtKB-UniPathway"/>
</dbReference>
<comment type="pathway">
    <text evidence="1 8">Lipid metabolism; fatty acid biosynthesis.</text>
</comment>
<dbReference type="Proteomes" id="UP000178735">
    <property type="component" value="Unassembled WGS sequence"/>
</dbReference>
<dbReference type="InterPro" id="IPR000089">
    <property type="entry name" value="Biotin_lipoyl"/>
</dbReference>
<evidence type="ECO:0000256" key="8">
    <source>
        <dbReference type="RuleBase" id="RU364072"/>
    </source>
</evidence>
<proteinExistence type="predicted"/>
<dbReference type="InterPro" id="IPR050709">
    <property type="entry name" value="Biotin_Carboxyl_Carrier/Decarb"/>
</dbReference>
<keyword evidence="4 8" id="KW-0276">Fatty acid metabolism</keyword>
<dbReference type="PROSITE" id="PS50968">
    <property type="entry name" value="BIOTINYL_LIPOYL"/>
    <property type="match status" value="1"/>
</dbReference>
<evidence type="ECO:0000256" key="7">
    <source>
        <dbReference type="ARBA" id="ARBA00023267"/>
    </source>
</evidence>
<feature type="compositionally biased region" description="Low complexity" evidence="9">
    <location>
        <begin position="64"/>
        <end position="73"/>
    </location>
</feature>
<gene>
    <name evidence="11" type="ORF">A2008_03830</name>
</gene>
<dbReference type="PANTHER" id="PTHR45266">
    <property type="entry name" value="OXALOACETATE DECARBOXYLASE ALPHA CHAIN"/>
    <property type="match status" value="1"/>
</dbReference>
<dbReference type="SUPFAM" id="SSF51230">
    <property type="entry name" value="Single hybrid motif"/>
    <property type="match status" value="1"/>
</dbReference>
<evidence type="ECO:0000313" key="11">
    <source>
        <dbReference type="EMBL" id="OGM05119.1"/>
    </source>
</evidence>
<accession>A0A1F7WRK8</accession>
<evidence type="ECO:0000256" key="9">
    <source>
        <dbReference type="SAM" id="MobiDB-lite"/>
    </source>
</evidence>
<dbReference type="STRING" id="1817813.A2008_03830"/>
<evidence type="ECO:0000256" key="1">
    <source>
        <dbReference type="ARBA" id="ARBA00005194"/>
    </source>
</evidence>
<feature type="domain" description="Lipoyl-binding" evidence="10">
    <location>
        <begin position="96"/>
        <end position="172"/>
    </location>
</feature>
<dbReference type="Pfam" id="PF00364">
    <property type="entry name" value="Biotin_lipoyl"/>
    <property type="match status" value="1"/>
</dbReference>